<keyword evidence="2" id="KW-1185">Reference proteome</keyword>
<dbReference type="AlphaFoldDB" id="A0A7T7XJN5"/>
<dbReference type="Proteomes" id="UP000595917">
    <property type="component" value="Chromosome"/>
</dbReference>
<protein>
    <submittedName>
        <fullName evidence="1">Uncharacterized protein</fullName>
    </submittedName>
</protein>
<evidence type="ECO:0000313" key="2">
    <source>
        <dbReference type="Proteomes" id="UP000595917"/>
    </source>
</evidence>
<organism evidence="1 2">
    <name type="scientific">Breznakiella homolactica</name>
    <dbReference type="NCBI Taxonomy" id="2798577"/>
    <lineage>
        <taxon>Bacteria</taxon>
        <taxon>Pseudomonadati</taxon>
        <taxon>Spirochaetota</taxon>
        <taxon>Spirochaetia</taxon>
        <taxon>Spirochaetales</taxon>
        <taxon>Breznakiellaceae</taxon>
        <taxon>Breznakiella</taxon>
    </lineage>
</organism>
<dbReference type="RefSeq" id="WP_215624912.1">
    <property type="nucleotide sequence ID" value="NZ_CP067089.2"/>
</dbReference>
<reference evidence="1" key="1">
    <citation type="submission" date="2021-01" db="EMBL/GenBank/DDBJ databases">
        <title>Description of Breznakiella homolactica.</title>
        <authorList>
            <person name="Song Y."/>
            <person name="Brune A."/>
        </authorList>
    </citation>
    <scope>NUCLEOTIDE SEQUENCE</scope>
    <source>
        <strain evidence="1">RmG30</strain>
    </source>
</reference>
<dbReference type="EMBL" id="CP067089">
    <property type="protein sequence ID" value="QQO07606.1"/>
    <property type="molecule type" value="Genomic_DNA"/>
</dbReference>
<dbReference type="KEGG" id="bhc:JFL75_11680"/>
<proteinExistence type="predicted"/>
<name>A0A7T7XJN5_9SPIR</name>
<sequence length="178" mass="20996">MDEKIIRIIYSGLEEKILVDNDIPDNYIKSVIKNVDSHFRSLITTDIDTIEWIYCLVGNIIDQHEFGPDKEIKHGSKHFVPGAKVYCFPYHWDPGHGRIVVIGKPRKKYSYIKVVISVNFVHNFRLKKVYDKEIIREMYYGLGWDNTEHSKEKIIEWSDYFNNNPKMKACNLSDEKPD</sequence>
<gene>
    <name evidence="1" type="ORF">JFL75_11680</name>
</gene>
<evidence type="ECO:0000313" key="1">
    <source>
        <dbReference type="EMBL" id="QQO07606.1"/>
    </source>
</evidence>
<accession>A0A7T7XJN5</accession>